<keyword evidence="3" id="KW-0902">Two-component regulatory system</keyword>
<keyword evidence="1" id="KW-0808">Transferase</keyword>
<dbReference type="CDD" id="cd16917">
    <property type="entry name" value="HATPase_UhpB-NarQ-NarX-like"/>
    <property type="match status" value="1"/>
</dbReference>
<protein>
    <submittedName>
        <fullName evidence="6">Histidine kinase</fullName>
    </submittedName>
</protein>
<feature type="transmembrane region" description="Helical" evidence="4">
    <location>
        <begin position="52"/>
        <end position="68"/>
    </location>
</feature>
<keyword evidence="2 6" id="KW-0418">Kinase</keyword>
<reference evidence="6" key="2">
    <citation type="submission" date="2020-09" db="EMBL/GenBank/DDBJ databases">
        <authorList>
            <person name="Sun Q."/>
            <person name="Sedlacek I."/>
        </authorList>
    </citation>
    <scope>NUCLEOTIDE SEQUENCE</scope>
    <source>
        <strain evidence="6">CCM 7905</strain>
    </source>
</reference>
<reference evidence="6" key="1">
    <citation type="journal article" date="2014" name="Int. J. Syst. Evol. Microbiol.">
        <title>Complete genome sequence of Corynebacterium casei LMG S-19264T (=DSM 44701T), isolated from a smear-ripened cheese.</title>
        <authorList>
            <consortium name="US DOE Joint Genome Institute (JGI-PGF)"/>
            <person name="Walter F."/>
            <person name="Albersmeier A."/>
            <person name="Kalinowski J."/>
            <person name="Ruckert C."/>
        </authorList>
    </citation>
    <scope>NUCLEOTIDE SEQUENCE</scope>
    <source>
        <strain evidence="6">CCM 7905</strain>
    </source>
</reference>
<evidence type="ECO:0000256" key="1">
    <source>
        <dbReference type="ARBA" id="ARBA00022679"/>
    </source>
</evidence>
<dbReference type="AlphaFoldDB" id="A0A917G0H5"/>
<feature type="transmembrane region" description="Helical" evidence="4">
    <location>
        <begin position="146"/>
        <end position="167"/>
    </location>
</feature>
<dbReference type="Gene3D" id="3.30.565.10">
    <property type="entry name" value="Histidine kinase-like ATPase, C-terminal domain"/>
    <property type="match status" value="1"/>
</dbReference>
<organism evidence="6 7">
    <name type="scientific">Rhodococcoides trifolii</name>
    <dbReference type="NCBI Taxonomy" id="908250"/>
    <lineage>
        <taxon>Bacteria</taxon>
        <taxon>Bacillati</taxon>
        <taxon>Actinomycetota</taxon>
        <taxon>Actinomycetes</taxon>
        <taxon>Mycobacteriales</taxon>
        <taxon>Nocardiaceae</taxon>
        <taxon>Rhodococcoides</taxon>
    </lineage>
</organism>
<proteinExistence type="predicted"/>
<dbReference type="Gene3D" id="1.20.5.1930">
    <property type="match status" value="1"/>
</dbReference>
<keyword evidence="4" id="KW-0812">Transmembrane</keyword>
<dbReference type="Pfam" id="PF07730">
    <property type="entry name" value="HisKA_3"/>
    <property type="match status" value="1"/>
</dbReference>
<keyword evidence="4" id="KW-0472">Membrane</keyword>
<keyword evidence="7" id="KW-1185">Reference proteome</keyword>
<dbReference type="InterPro" id="IPR036890">
    <property type="entry name" value="HATPase_C_sf"/>
</dbReference>
<feature type="transmembrane region" description="Helical" evidence="4">
    <location>
        <begin position="29"/>
        <end position="46"/>
    </location>
</feature>
<comment type="caution">
    <text evidence="6">The sequence shown here is derived from an EMBL/GenBank/DDBJ whole genome shotgun (WGS) entry which is preliminary data.</text>
</comment>
<dbReference type="EMBL" id="BMCU01000003">
    <property type="protein sequence ID" value="GGG16322.1"/>
    <property type="molecule type" value="Genomic_DNA"/>
</dbReference>
<dbReference type="GO" id="GO:0016020">
    <property type="term" value="C:membrane"/>
    <property type="evidence" value="ECO:0007669"/>
    <property type="project" value="InterPro"/>
</dbReference>
<name>A0A917G0H5_9NOCA</name>
<evidence type="ECO:0000313" key="7">
    <source>
        <dbReference type="Proteomes" id="UP000654257"/>
    </source>
</evidence>
<feature type="transmembrane region" description="Helical" evidence="4">
    <location>
        <begin position="116"/>
        <end position="139"/>
    </location>
</feature>
<gene>
    <name evidence="6" type="ORF">GCM10007304_33080</name>
</gene>
<sequence length="373" mass="39682">MRLRDYLNPMHGWNDSSDVDKVRVYTRQSFLVIVVGLAVAMLSQSVAEKNTVTAAAALAGTAAAAVILQRTESMGGPSRRSRRPPLVVLVAASAVMVAFGSVQNILWTSILMTTAVAALVTLRWAVAAAVVVVVIAGLLGAEAVQIVLLGMFIVLMAFTVRLSMWLLRLVVELEATRDAAGALSVAEERLRFSRDLHDVVGRALSAIAVKSELAATLARRGDDRAAAQMDEVRALAQESMSEARELVRGYRSVDVASELVGARSLLSAAGIRTELIGDVSAVPHRVAEPAAWVVREGVTNILRHSSASFCRIEFDVNTIRIVNDEPAFGKSTGDGTGLSGLRERLAAVGGVLTVESNSDTFSVTATFRTGRDT</sequence>
<evidence type="ECO:0000256" key="2">
    <source>
        <dbReference type="ARBA" id="ARBA00022777"/>
    </source>
</evidence>
<keyword evidence="4" id="KW-1133">Transmembrane helix</keyword>
<accession>A0A917G0H5</accession>
<evidence type="ECO:0000256" key="4">
    <source>
        <dbReference type="SAM" id="Phobius"/>
    </source>
</evidence>
<evidence type="ECO:0000313" key="6">
    <source>
        <dbReference type="EMBL" id="GGG16322.1"/>
    </source>
</evidence>
<dbReference type="InterPro" id="IPR050482">
    <property type="entry name" value="Sensor_HK_TwoCompSys"/>
</dbReference>
<dbReference type="InterPro" id="IPR011712">
    <property type="entry name" value="Sig_transdc_His_kin_sub3_dim/P"/>
</dbReference>
<dbReference type="RefSeq" id="WP_188545912.1">
    <property type="nucleotide sequence ID" value="NZ_BMCU01000003.1"/>
</dbReference>
<evidence type="ECO:0000256" key="3">
    <source>
        <dbReference type="ARBA" id="ARBA00023012"/>
    </source>
</evidence>
<dbReference type="Proteomes" id="UP000654257">
    <property type="component" value="Unassembled WGS sequence"/>
</dbReference>
<evidence type="ECO:0000259" key="5">
    <source>
        <dbReference type="Pfam" id="PF07730"/>
    </source>
</evidence>
<dbReference type="GO" id="GO:0046983">
    <property type="term" value="F:protein dimerization activity"/>
    <property type="evidence" value="ECO:0007669"/>
    <property type="project" value="InterPro"/>
</dbReference>
<dbReference type="PANTHER" id="PTHR24421:SF63">
    <property type="entry name" value="SENSOR HISTIDINE KINASE DESK"/>
    <property type="match status" value="1"/>
</dbReference>
<dbReference type="PANTHER" id="PTHR24421">
    <property type="entry name" value="NITRATE/NITRITE SENSOR PROTEIN NARX-RELATED"/>
    <property type="match status" value="1"/>
</dbReference>
<feature type="transmembrane region" description="Helical" evidence="4">
    <location>
        <begin position="88"/>
        <end position="110"/>
    </location>
</feature>
<dbReference type="GO" id="GO:0000155">
    <property type="term" value="F:phosphorelay sensor kinase activity"/>
    <property type="evidence" value="ECO:0007669"/>
    <property type="project" value="InterPro"/>
</dbReference>
<feature type="domain" description="Signal transduction histidine kinase subgroup 3 dimerisation and phosphoacceptor" evidence="5">
    <location>
        <begin position="188"/>
        <end position="253"/>
    </location>
</feature>